<feature type="compositionally biased region" description="Low complexity" evidence="5">
    <location>
        <begin position="1"/>
        <end position="15"/>
    </location>
</feature>
<gene>
    <name evidence="7" type="ORF">GSTUM_00004065001</name>
</gene>
<evidence type="ECO:0000256" key="1">
    <source>
        <dbReference type="ARBA" id="ARBA00004123"/>
    </source>
</evidence>
<dbReference type="STRING" id="656061.D5G4D9"/>
<name>D5G4D9_TUBMM</name>
<feature type="compositionally biased region" description="Basic and acidic residues" evidence="5">
    <location>
        <begin position="198"/>
        <end position="213"/>
    </location>
</feature>
<dbReference type="PANTHER" id="PTHR46910">
    <property type="entry name" value="TRANSCRIPTION FACTOR PDR1"/>
    <property type="match status" value="1"/>
</dbReference>
<dbReference type="Proteomes" id="UP000006911">
    <property type="component" value="Unassembled WGS sequence"/>
</dbReference>
<dbReference type="GO" id="GO:0008270">
    <property type="term" value="F:zinc ion binding"/>
    <property type="evidence" value="ECO:0007669"/>
    <property type="project" value="InterPro"/>
</dbReference>
<keyword evidence="3" id="KW-0238">DNA-binding</keyword>
<evidence type="ECO:0000259" key="6">
    <source>
        <dbReference type="PROSITE" id="PS50048"/>
    </source>
</evidence>
<dbReference type="AlphaFoldDB" id="D5G4D9"/>
<evidence type="ECO:0000256" key="4">
    <source>
        <dbReference type="ARBA" id="ARBA00023242"/>
    </source>
</evidence>
<dbReference type="GeneID" id="9185007"/>
<accession>D5G4D9</accession>
<dbReference type="InterPro" id="IPR050987">
    <property type="entry name" value="AtrR-like"/>
</dbReference>
<protein>
    <submittedName>
        <fullName evidence="7">(Perigord truffle) hypothetical protein</fullName>
    </submittedName>
</protein>
<reference evidence="7 8" key="1">
    <citation type="journal article" date="2010" name="Nature">
        <title>Perigord black truffle genome uncovers evolutionary origins and mechanisms of symbiosis.</title>
        <authorList>
            <person name="Martin F."/>
            <person name="Kohler A."/>
            <person name="Murat C."/>
            <person name="Balestrini R."/>
            <person name="Coutinho P.M."/>
            <person name="Jaillon O."/>
            <person name="Montanini B."/>
            <person name="Morin E."/>
            <person name="Noel B."/>
            <person name="Percudani R."/>
            <person name="Porcel B."/>
            <person name="Rubini A."/>
            <person name="Amicucci A."/>
            <person name="Amselem J."/>
            <person name="Anthouard V."/>
            <person name="Arcioni S."/>
            <person name="Artiguenave F."/>
            <person name="Aury J.M."/>
            <person name="Ballario P."/>
            <person name="Bolchi A."/>
            <person name="Brenna A."/>
            <person name="Brun A."/>
            <person name="Buee M."/>
            <person name="Cantarel B."/>
            <person name="Chevalier G."/>
            <person name="Couloux A."/>
            <person name="Da Silva C."/>
            <person name="Denoeud F."/>
            <person name="Duplessis S."/>
            <person name="Ghignone S."/>
            <person name="Hilselberger B."/>
            <person name="Iotti M."/>
            <person name="Marcais B."/>
            <person name="Mello A."/>
            <person name="Miranda M."/>
            <person name="Pacioni G."/>
            <person name="Quesneville H."/>
            <person name="Riccioni C."/>
            <person name="Ruotolo R."/>
            <person name="Splivallo R."/>
            <person name="Stocchi V."/>
            <person name="Tisserant E."/>
            <person name="Viscomi A.R."/>
            <person name="Zambonelli A."/>
            <person name="Zampieri E."/>
            <person name="Henrissat B."/>
            <person name="Lebrun M.H."/>
            <person name="Paolocci F."/>
            <person name="Bonfante P."/>
            <person name="Ottonello S."/>
            <person name="Wincker P."/>
        </authorList>
    </citation>
    <scope>NUCLEOTIDE SEQUENCE [LARGE SCALE GENOMIC DNA]</scope>
    <source>
        <strain evidence="7 8">Mel28</strain>
    </source>
</reference>
<dbReference type="RefSeq" id="XP_002835261.1">
    <property type="nucleotide sequence ID" value="XM_002835215.1"/>
</dbReference>
<dbReference type="PRINTS" id="PR00054">
    <property type="entry name" value="FUNGALZNCYS"/>
</dbReference>
<proteinExistence type="predicted"/>
<organism evidence="7 8">
    <name type="scientific">Tuber melanosporum (strain Mel28)</name>
    <name type="common">Perigord black truffle</name>
    <dbReference type="NCBI Taxonomy" id="656061"/>
    <lineage>
        <taxon>Eukaryota</taxon>
        <taxon>Fungi</taxon>
        <taxon>Dikarya</taxon>
        <taxon>Ascomycota</taxon>
        <taxon>Pezizomycotina</taxon>
        <taxon>Pezizomycetes</taxon>
        <taxon>Pezizales</taxon>
        <taxon>Tuberaceae</taxon>
        <taxon>Tuber</taxon>
    </lineage>
</organism>
<dbReference type="SMART" id="SM00066">
    <property type="entry name" value="GAL4"/>
    <property type="match status" value="1"/>
</dbReference>
<keyword evidence="8" id="KW-1185">Reference proteome</keyword>
<dbReference type="KEGG" id="tml:GSTUM_00004065001"/>
<keyword evidence="2" id="KW-0479">Metal-binding</keyword>
<dbReference type="SUPFAM" id="SSF57701">
    <property type="entry name" value="Zn2/Cys6 DNA-binding domain"/>
    <property type="match status" value="1"/>
</dbReference>
<dbReference type="CDD" id="cd00067">
    <property type="entry name" value="GAL4"/>
    <property type="match status" value="1"/>
</dbReference>
<feature type="domain" description="Zn(2)-C6 fungal-type" evidence="6">
    <location>
        <begin position="70"/>
        <end position="99"/>
    </location>
</feature>
<dbReference type="PROSITE" id="PS50048">
    <property type="entry name" value="ZN2_CY6_FUNGAL_2"/>
    <property type="match status" value="1"/>
</dbReference>
<dbReference type="InParanoid" id="D5G4D9"/>
<dbReference type="GO" id="GO:0000981">
    <property type="term" value="F:DNA-binding transcription factor activity, RNA polymerase II-specific"/>
    <property type="evidence" value="ECO:0007669"/>
    <property type="project" value="InterPro"/>
</dbReference>
<dbReference type="PROSITE" id="PS00463">
    <property type="entry name" value="ZN2_CY6_FUNGAL_1"/>
    <property type="match status" value="1"/>
</dbReference>
<comment type="subcellular location">
    <subcellularLocation>
        <location evidence="1">Nucleus</location>
    </subcellularLocation>
</comment>
<evidence type="ECO:0000256" key="5">
    <source>
        <dbReference type="SAM" id="MobiDB-lite"/>
    </source>
</evidence>
<evidence type="ECO:0000256" key="3">
    <source>
        <dbReference type="ARBA" id="ARBA00023125"/>
    </source>
</evidence>
<dbReference type="GO" id="GO:0003677">
    <property type="term" value="F:DNA binding"/>
    <property type="evidence" value="ECO:0007669"/>
    <property type="project" value="UniProtKB-KW"/>
</dbReference>
<feature type="region of interest" description="Disordered" evidence="5">
    <location>
        <begin position="157"/>
        <end position="185"/>
    </location>
</feature>
<dbReference type="HOGENOM" id="CLU_894850_0_0_1"/>
<evidence type="ECO:0000313" key="8">
    <source>
        <dbReference type="Proteomes" id="UP000006911"/>
    </source>
</evidence>
<dbReference type="InterPro" id="IPR036864">
    <property type="entry name" value="Zn2-C6_fun-type_DNA-bd_sf"/>
</dbReference>
<evidence type="ECO:0000313" key="7">
    <source>
        <dbReference type="EMBL" id="CAZ79382.1"/>
    </source>
</evidence>
<dbReference type="EMBL" id="FN429986">
    <property type="protein sequence ID" value="CAZ79382.1"/>
    <property type="molecule type" value="Genomic_DNA"/>
</dbReference>
<evidence type="ECO:0000256" key="2">
    <source>
        <dbReference type="ARBA" id="ARBA00022723"/>
    </source>
</evidence>
<feature type="region of interest" description="Disordered" evidence="5">
    <location>
        <begin position="1"/>
        <end position="61"/>
    </location>
</feature>
<dbReference type="Pfam" id="PF00172">
    <property type="entry name" value="Zn_clus"/>
    <property type="match status" value="1"/>
</dbReference>
<dbReference type="InterPro" id="IPR001138">
    <property type="entry name" value="Zn2Cys6_DnaBD"/>
</dbReference>
<dbReference type="Gene3D" id="4.10.240.10">
    <property type="entry name" value="Zn(2)-C6 fungal-type DNA-binding domain"/>
    <property type="match status" value="1"/>
</dbReference>
<feature type="region of interest" description="Disordered" evidence="5">
    <location>
        <begin position="198"/>
        <end position="237"/>
    </location>
</feature>
<dbReference type="CDD" id="cd15486">
    <property type="entry name" value="ZIP_Sip4"/>
    <property type="match status" value="1"/>
</dbReference>
<dbReference type="PANTHER" id="PTHR46910:SF3">
    <property type="entry name" value="HALOTOLERANCE PROTEIN 9-RELATED"/>
    <property type="match status" value="1"/>
</dbReference>
<dbReference type="InterPro" id="IPR020448">
    <property type="entry name" value="Maltose_ferment_reg_DNA-bd"/>
</dbReference>
<dbReference type="eggNOG" id="ENOG502QSY2">
    <property type="taxonomic scope" value="Eukaryota"/>
</dbReference>
<dbReference type="GO" id="GO:0005634">
    <property type="term" value="C:nucleus"/>
    <property type="evidence" value="ECO:0007669"/>
    <property type="project" value="UniProtKB-SubCell"/>
</dbReference>
<sequence>MNTPSHLSSTHSSPSEFDDEASMMETTDWPHMPPPVRTSSPPIAGNSAPSSVPAKAQTLPLQKRRRVTRACDECRRKKIKCDGKQPCTHCTVYSYECTYDQPSNRRRNPAPQYIEALETRLHRMEALLKVLLPDVDVNHPNFDLGKLLSQMQTNGTTRTAGKDVTVGSGHPPDRNGSATSVSAEKDSLLESIVEAAGRLDIERPQGAPDKIDHSSSPPESRFDASGSGGGSNPYDSLEVQLFGPLPQYLLQGQPQQLPEGTCPDTTGQDIRMIGSSSTQPNFMGVTSGTIGLDGYFGDQWGEMLLPRQDNS</sequence>
<keyword evidence="4" id="KW-0539">Nucleus</keyword>